<reference evidence="1 2" key="2">
    <citation type="submission" date="2011-10" db="EMBL/GenBank/DDBJ databases">
        <title>The Genome Sequence of Simonsiella muelleri ATCC 29453.</title>
        <authorList>
            <consortium name="The Broad Institute Genome Sequencing Platform"/>
            <consortium name="The Broad Institute Genome Sequencing Center for Infectious Disease"/>
            <person name="Earl A."/>
            <person name="Ward D."/>
            <person name="Feldgarden M."/>
            <person name="Gevers D."/>
            <person name="Izard J."/>
            <person name="Baranova O.V."/>
            <person name="Blanton J.M."/>
            <person name="Tanner A.C."/>
            <person name="Dewhirst F."/>
            <person name="Young S.K."/>
            <person name="Zeng Q."/>
            <person name="Gargeya S."/>
            <person name="Fitzgerald M."/>
            <person name="Haas B."/>
            <person name="Abouelleil A."/>
            <person name="Alvarado L."/>
            <person name="Arachchi H.M."/>
            <person name="Berlin A."/>
            <person name="Brown A."/>
            <person name="Chapman S.B."/>
            <person name="Chen Z."/>
            <person name="Dunbar C."/>
            <person name="Freedman E."/>
            <person name="Gearin G."/>
            <person name="Goldberg J."/>
            <person name="Griggs A."/>
            <person name="Gujja S."/>
            <person name="Heiman D."/>
            <person name="Howarth C."/>
            <person name="Larson L."/>
            <person name="Lui A."/>
            <person name="MacDonald P.J.P."/>
            <person name="Montmayeur A."/>
            <person name="Murphy C."/>
            <person name="Neiman D."/>
            <person name="Pearson M."/>
            <person name="Priest M."/>
            <person name="Roberts A."/>
            <person name="Saif S."/>
            <person name="Shea T."/>
            <person name="Shenoy N."/>
            <person name="Sisk P."/>
            <person name="Stolte C."/>
            <person name="Sykes S."/>
            <person name="Wortman J."/>
            <person name="Nusbaum C."/>
            <person name="Birren B."/>
        </authorList>
    </citation>
    <scope>NUCLEOTIDE SEQUENCE [LARGE SCALE GENOMIC DNA]</scope>
    <source>
        <strain evidence="1 2">ATCC 29453</strain>
    </source>
</reference>
<sequence length="72" mass="8197">MTTVTIQLIQLEYGIGVRVEGIDRDIVDKLMRWEDPPSLKHLNMVQTLGLQALLSIMQDIHSNENATLQTIH</sequence>
<dbReference type="STRING" id="641147.HMPREF9021_01923"/>
<dbReference type="AlphaFoldDB" id="V9HK43"/>
<evidence type="ECO:0000313" key="1">
    <source>
        <dbReference type="EMBL" id="EFG30154.1"/>
    </source>
</evidence>
<evidence type="ECO:0000313" key="2">
    <source>
        <dbReference type="Proteomes" id="UP000017813"/>
    </source>
</evidence>
<dbReference type="HOGENOM" id="CLU_2855262_0_0_4"/>
<dbReference type="EMBL" id="ADCY02000041">
    <property type="protein sequence ID" value="EFG30154.1"/>
    <property type="molecule type" value="Genomic_DNA"/>
</dbReference>
<keyword evidence="2" id="KW-1185">Reference proteome</keyword>
<dbReference type="KEGG" id="smur:BWP33_08780"/>
<organism evidence="1 2">
    <name type="scientific">Simonsiella muelleri ATCC 29453</name>
    <dbReference type="NCBI Taxonomy" id="641147"/>
    <lineage>
        <taxon>Bacteria</taxon>
        <taxon>Pseudomonadati</taxon>
        <taxon>Pseudomonadota</taxon>
        <taxon>Betaproteobacteria</taxon>
        <taxon>Neisseriales</taxon>
        <taxon>Neisseriaceae</taxon>
        <taxon>Simonsiella</taxon>
    </lineage>
</organism>
<dbReference type="RefSeq" id="WP_002642265.1">
    <property type="nucleotide sequence ID" value="NZ_CP019448.1"/>
</dbReference>
<dbReference type="Proteomes" id="UP000017813">
    <property type="component" value="Unassembled WGS sequence"/>
</dbReference>
<gene>
    <name evidence="1" type="ORF">HMPREF9021_01923</name>
</gene>
<comment type="caution">
    <text evidence="1">The sequence shown here is derived from an EMBL/GenBank/DDBJ whole genome shotgun (WGS) entry which is preliminary data.</text>
</comment>
<protein>
    <submittedName>
        <fullName evidence="1">Uncharacterized protein</fullName>
    </submittedName>
</protein>
<proteinExistence type="predicted"/>
<reference evidence="1 2" key="1">
    <citation type="submission" date="2010-03" db="EMBL/GenBank/DDBJ databases">
        <authorList>
            <consortium name="The Broad Institute Genome Sequencing Platform"/>
            <person name="Ward D."/>
            <person name="Earl A."/>
            <person name="Feldgarden M."/>
            <person name="Gevers D."/>
            <person name="Young S."/>
            <person name="Zeng Q."/>
            <person name="Koehrsen M."/>
            <person name="Alvarado L."/>
            <person name="Berlin A.M."/>
            <person name="Borenstein D."/>
            <person name="Chapman S.B."/>
            <person name="Chen Z."/>
            <person name="Engels R."/>
            <person name="Freedman E."/>
            <person name="Gellesch M."/>
            <person name="Goldberg J."/>
            <person name="Griggs A."/>
            <person name="Gujja S."/>
            <person name="Heilman E.R."/>
            <person name="Heiman D.I."/>
            <person name="Hepburn T.A."/>
            <person name="Howarth C."/>
            <person name="Jen D."/>
            <person name="Larson L."/>
            <person name="Mehta T."/>
            <person name="Park D."/>
            <person name="Pearson M."/>
            <person name="Richards J."/>
            <person name="Roberts A."/>
            <person name="Saif S."/>
            <person name="Shea T.D."/>
            <person name="Shenoy N."/>
            <person name="Sisk P."/>
            <person name="Stolte C."/>
            <person name="Sykes S.N."/>
            <person name="Walk T."/>
            <person name="White J."/>
            <person name="Yandava C."/>
            <person name="Izard J."/>
            <person name="Baranova O.V."/>
            <person name="Blanton J.M."/>
            <person name="Tanner A.C."/>
            <person name="Dewhirst F."/>
            <person name="Haas B."/>
            <person name="Nusbaum C."/>
            <person name="Birren B."/>
        </authorList>
    </citation>
    <scope>NUCLEOTIDE SEQUENCE [LARGE SCALE GENOMIC DNA]</scope>
    <source>
        <strain evidence="1 2">ATCC 29453</strain>
    </source>
</reference>
<name>V9HK43_9NEIS</name>
<accession>V9HK43</accession>